<accession>X6LV27</accession>
<comment type="caution">
    <text evidence="2">The sequence shown here is derived from an EMBL/GenBank/DDBJ whole genome shotgun (WGS) entry which is preliminary data.</text>
</comment>
<protein>
    <submittedName>
        <fullName evidence="2">Uncharacterized protein</fullName>
    </submittedName>
</protein>
<gene>
    <name evidence="2" type="ORF">RFI_32165</name>
</gene>
<reference evidence="2 3" key="1">
    <citation type="journal article" date="2013" name="Curr. Biol.">
        <title>The Genome of the Foraminiferan Reticulomyxa filosa.</title>
        <authorList>
            <person name="Glockner G."/>
            <person name="Hulsmann N."/>
            <person name="Schleicher M."/>
            <person name="Noegel A.A."/>
            <person name="Eichinger L."/>
            <person name="Gallinger C."/>
            <person name="Pawlowski J."/>
            <person name="Sierra R."/>
            <person name="Euteneuer U."/>
            <person name="Pillet L."/>
            <person name="Moustafa A."/>
            <person name="Platzer M."/>
            <person name="Groth M."/>
            <person name="Szafranski K."/>
            <person name="Schliwa M."/>
        </authorList>
    </citation>
    <scope>NUCLEOTIDE SEQUENCE [LARGE SCALE GENOMIC DNA]</scope>
</reference>
<dbReference type="EMBL" id="ASPP01028376">
    <property type="protein sequence ID" value="ETO05231.1"/>
    <property type="molecule type" value="Genomic_DNA"/>
</dbReference>
<dbReference type="AlphaFoldDB" id="X6LV27"/>
<dbReference type="Proteomes" id="UP000023152">
    <property type="component" value="Unassembled WGS sequence"/>
</dbReference>
<feature type="compositionally biased region" description="Basic residues" evidence="1">
    <location>
        <begin position="83"/>
        <end position="92"/>
    </location>
</feature>
<sequence length="161" mass="18957">MTKCICLHLPPFSYTNFFFDALHHITRKIGIGLEIGTMFRSQKYCFCSFFCLKNKKVVLQMRKIGKNEYIMGDNKFGENNGKKYLKKKNKKGKNNEKKDKNGKKEKYKKKKKNIRKKEKKCCGPDTCIQLDLEIFWNKLQFWTALVGSNGQVSNCFFLLIK</sequence>
<proteinExistence type="predicted"/>
<evidence type="ECO:0000313" key="3">
    <source>
        <dbReference type="Proteomes" id="UP000023152"/>
    </source>
</evidence>
<evidence type="ECO:0000256" key="1">
    <source>
        <dbReference type="SAM" id="MobiDB-lite"/>
    </source>
</evidence>
<evidence type="ECO:0000313" key="2">
    <source>
        <dbReference type="EMBL" id="ETO05231.1"/>
    </source>
</evidence>
<feature type="compositionally biased region" description="Basic and acidic residues" evidence="1">
    <location>
        <begin position="93"/>
        <end position="104"/>
    </location>
</feature>
<feature type="region of interest" description="Disordered" evidence="1">
    <location>
        <begin position="72"/>
        <end position="112"/>
    </location>
</feature>
<organism evidence="2 3">
    <name type="scientific">Reticulomyxa filosa</name>
    <dbReference type="NCBI Taxonomy" id="46433"/>
    <lineage>
        <taxon>Eukaryota</taxon>
        <taxon>Sar</taxon>
        <taxon>Rhizaria</taxon>
        <taxon>Retaria</taxon>
        <taxon>Foraminifera</taxon>
        <taxon>Monothalamids</taxon>
        <taxon>Reticulomyxidae</taxon>
        <taxon>Reticulomyxa</taxon>
    </lineage>
</organism>
<name>X6LV27_RETFI</name>
<keyword evidence="3" id="KW-1185">Reference proteome</keyword>